<feature type="region of interest" description="Disordered" evidence="1">
    <location>
        <begin position="249"/>
        <end position="279"/>
    </location>
</feature>
<accession>A0A9N9PUX4</accession>
<dbReference type="Proteomes" id="UP000696280">
    <property type="component" value="Unassembled WGS sequence"/>
</dbReference>
<feature type="region of interest" description="Disordered" evidence="1">
    <location>
        <begin position="31"/>
        <end position="75"/>
    </location>
</feature>
<evidence type="ECO:0000313" key="3">
    <source>
        <dbReference type="Proteomes" id="UP000696280"/>
    </source>
</evidence>
<keyword evidence="3" id="KW-1185">Reference proteome</keyword>
<evidence type="ECO:0000313" key="2">
    <source>
        <dbReference type="EMBL" id="CAG8960711.1"/>
    </source>
</evidence>
<gene>
    <name evidence="2" type="ORF">HYFRA_00013481</name>
</gene>
<comment type="caution">
    <text evidence="2">The sequence shown here is derived from an EMBL/GenBank/DDBJ whole genome shotgun (WGS) entry which is preliminary data.</text>
</comment>
<sequence>MTVPQEPPLQARKTDRENWRIHPTKIKNRIPTIPHLSLDQNRKTGLGSGLTQSSSRIQISSTRHRHGRSSSRTSRSLDSLGDIELALLLDTGQISRLGLALAVIQVSEHVHSTSLLANGFLNEFARTLVTEEGGPEGGLEIRLVVWTHDLFDIFGGLTCVVEWDGGDEVVADVCANDIVEEVGIDEAKVTINGGSGSTGEGPGLVVVVGHATIGVLEEGDCNYMIWLVFFHGLSLDRKEDVLTNPVVHPQPWDSPAHDHVEMSKGLASNDQSSNHDSNGDIRQDNQWQLVLLVEDTVFAKVEMRDLHATGSIISLSSNVHQEIRRPTEQLMDDIVPQSSHWRILGQFCELDQVCLCILSKFVLEPLCSCVWHECSILLHISRSLVVLRVRESPGMERNQEEGVHDQSHGIIQHLVSAKGTVSTFMCQNPDTCKDATSRKSICRPSSETEVCRGKHWDVGEGDVAEGSPIEKVAHDVGHGADDGGLEAMAGNGIVDFLHGEVWQFKDFAMEINVLSISWSALDLVGLCHGAGLFGGCLSSHDGVLAMWCDVVLEGEEV</sequence>
<reference evidence="2" key="1">
    <citation type="submission" date="2021-07" db="EMBL/GenBank/DDBJ databases">
        <authorList>
            <person name="Durling M."/>
        </authorList>
    </citation>
    <scope>NUCLEOTIDE SEQUENCE</scope>
</reference>
<proteinExistence type="predicted"/>
<dbReference type="EMBL" id="CAJVRL010000102">
    <property type="protein sequence ID" value="CAG8960711.1"/>
    <property type="molecule type" value="Genomic_DNA"/>
</dbReference>
<organism evidence="2 3">
    <name type="scientific">Hymenoscyphus fraxineus</name>
    <dbReference type="NCBI Taxonomy" id="746836"/>
    <lineage>
        <taxon>Eukaryota</taxon>
        <taxon>Fungi</taxon>
        <taxon>Dikarya</taxon>
        <taxon>Ascomycota</taxon>
        <taxon>Pezizomycotina</taxon>
        <taxon>Leotiomycetes</taxon>
        <taxon>Helotiales</taxon>
        <taxon>Helotiaceae</taxon>
        <taxon>Hymenoscyphus</taxon>
    </lineage>
</organism>
<feature type="compositionally biased region" description="Low complexity" evidence="1">
    <location>
        <begin position="49"/>
        <end position="61"/>
    </location>
</feature>
<protein>
    <submittedName>
        <fullName evidence="2">Uncharacterized protein</fullName>
    </submittedName>
</protein>
<name>A0A9N9PUX4_9HELO</name>
<feature type="compositionally biased region" description="Polar residues" evidence="1">
    <location>
        <begin position="266"/>
        <end position="276"/>
    </location>
</feature>
<evidence type="ECO:0000256" key="1">
    <source>
        <dbReference type="SAM" id="MobiDB-lite"/>
    </source>
</evidence>
<dbReference type="AlphaFoldDB" id="A0A9N9PUX4"/>